<evidence type="ECO:0000313" key="4">
    <source>
        <dbReference type="Proteomes" id="UP001642409"/>
    </source>
</evidence>
<gene>
    <name evidence="3" type="ORF">HINF_LOCUS32738</name>
    <name evidence="2" type="ORF">HINF_LOCUS46917</name>
</gene>
<sequence length="283" mass="32264">MGCGLTKNPLNDQTTTQPAAATTQEAPQPAPENASSELKLEITQMSLRRTNKDLYQISTNNPSKMSFPLGTLQLTIDEKKYFASVVSYNEENIKLLLLKSVGKLRPGYTLSASPITHQKPISFPTENNLIILSGLSLPIALQMNLIYNFDVNKNQYLLLSDDKENTVYQTAFKEAVPKFTELKFNISTEDLVLQTRQNIEKLTEKMLEPFENIIVVGPVWLFKLIKRVSNGKKFVYGFQTLFGVEAEKKVCTDKMIRLWMENIDIEDFDAYDLEMGKWMDQNE</sequence>
<feature type="region of interest" description="Disordered" evidence="1">
    <location>
        <begin position="1"/>
        <end position="37"/>
    </location>
</feature>
<dbReference type="EMBL" id="CAXDID020000112">
    <property type="protein sequence ID" value="CAL6029861.1"/>
    <property type="molecule type" value="Genomic_DNA"/>
</dbReference>
<organism evidence="2">
    <name type="scientific">Hexamita inflata</name>
    <dbReference type="NCBI Taxonomy" id="28002"/>
    <lineage>
        <taxon>Eukaryota</taxon>
        <taxon>Metamonada</taxon>
        <taxon>Diplomonadida</taxon>
        <taxon>Hexamitidae</taxon>
        <taxon>Hexamitinae</taxon>
        <taxon>Hexamita</taxon>
    </lineage>
</organism>
<accession>A0AA86QMG0</accession>
<comment type="caution">
    <text evidence="2">The sequence shown here is derived from an EMBL/GenBank/DDBJ whole genome shotgun (WGS) entry which is preliminary data.</text>
</comment>
<evidence type="ECO:0000313" key="2">
    <source>
        <dbReference type="EMBL" id="CAI9959272.1"/>
    </source>
</evidence>
<dbReference type="Proteomes" id="UP001642409">
    <property type="component" value="Unassembled WGS sequence"/>
</dbReference>
<reference evidence="2" key="1">
    <citation type="submission" date="2023-06" db="EMBL/GenBank/DDBJ databases">
        <authorList>
            <person name="Kurt Z."/>
        </authorList>
    </citation>
    <scope>NUCLEOTIDE SEQUENCE</scope>
</reference>
<reference evidence="3 4" key="2">
    <citation type="submission" date="2024-07" db="EMBL/GenBank/DDBJ databases">
        <authorList>
            <person name="Akdeniz Z."/>
        </authorList>
    </citation>
    <scope>NUCLEOTIDE SEQUENCE [LARGE SCALE GENOMIC DNA]</scope>
</reference>
<dbReference type="EMBL" id="CATOUU010000916">
    <property type="protein sequence ID" value="CAI9959272.1"/>
    <property type="molecule type" value="Genomic_DNA"/>
</dbReference>
<name>A0AA86QMG0_9EUKA</name>
<dbReference type="AlphaFoldDB" id="A0AA86QMG0"/>
<proteinExistence type="predicted"/>
<keyword evidence="4" id="KW-1185">Reference proteome</keyword>
<protein>
    <submittedName>
        <fullName evidence="2">Uncharacterized protein</fullName>
    </submittedName>
</protein>
<feature type="compositionally biased region" description="Low complexity" evidence="1">
    <location>
        <begin position="13"/>
        <end position="27"/>
    </location>
</feature>
<evidence type="ECO:0000313" key="3">
    <source>
        <dbReference type="EMBL" id="CAL6029861.1"/>
    </source>
</evidence>
<evidence type="ECO:0000256" key="1">
    <source>
        <dbReference type="SAM" id="MobiDB-lite"/>
    </source>
</evidence>